<accession>A0A5J4IYU6</accession>
<dbReference type="EMBL" id="BKCG01000005">
    <property type="protein sequence ID" value="GER60126.1"/>
    <property type="molecule type" value="Genomic_DNA"/>
</dbReference>
<evidence type="ECO:0000313" key="1">
    <source>
        <dbReference type="EMBL" id="GER60126.1"/>
    </source>
</evidence>
<reference evidence="1 2" key="1">
    <citation type="submission" date="2019-08" db="EMBL/GenBank/DDBJ databases">
        <title>Draft genome sequence of Ulvibacter marinus type strain NBRC 109484.</title>
        <authorList>
            <person name="Kawano K."/>
            <person name="Ushijima N."/>
            <person name="Kihara M."/>
            <person name="Itoh H."/>
        </authorList>
    </citation>
    <scope>NUCLEOTIDE SEQUENCE [LARGE SCALE GENOMIC DNA]</scope>
    <source>
        <strain evidence="1 2">NBRC 109484</strain>
    </source>
</reference>
<evidence type="ECO:0000313" key="2">
    <source>
        <dbReference type="Proteomes" id="UP000326509"/>
    </source>
</evidence>
<protein>
    <submittedName>
        <fullName evidence="1">Uncharacterized protein</fullName>
    </submittedName>
</protein>
<proteinExistence type="predicted"/>
<comment type="caution">
    <text evidence="1">The sequence shown here is derived from an EMBL/GenBank/DDBJ whole genome shotgun (WGS) entry which is preliminary data.</text>
</comment>
<dbReference type="AlphaFoldDB" id="A0A5J4IYU6"/>
<dbReference type="Proteomes" id="UP000326509">
    <property type="component" value="Unassembled WGS sequence"/>
</dbReference>
<keyword evidence="2" id="KW-1185">Reference proteome</keyword>
<gene>
    <name evidence="1" type="ORF">ULMA_22340</name>
</gene>
<name>A0A5J4IYU6_9FLAO</name>
<sequence length="44" mass="5112">MFSINKAKTILNANREDKLNDNQVKQVLELLEVFAQMTADQFKN</sequence>
<organism evidence="1 2">
    <name type="scientific">Patiriisocius marinus</name>
    <dbReference type="NCBI Taxonomy" id="1397112"/>
    <lineage>
        <taxon>Bacteria</taxon>
        <taxon>Pseudomonadati</taxon>
        <taxon>Bacteroidota</taxon>
        <taxon>Flavobacteriia</taxon>
        <taxon>Flavobacteriales</taxon>
        <taxon>Flavobacteriaceae</taxon>
        <taxon>Patiriisocius</taxon>
    </lineage>
</organism>
<dbReference type="RefSeq" id="WP_262714257.1">
    <property type="nucleotide sequence ID" value="NZ_BKCG01000005.1"/>
</dbReference>